<dbReference type="SUPFAM" id="SSF48371">
    <property type="entry name" value="ARM repeat"/>
    <property type="match status" value="1"/>
</dbReference>
<feature type="compositionally biased region" description="Basic and acidic residues" evidence="1">
    <location>
        <begin position="34"/>
        <end position="52"/>
    </location>
</feature>
<sequence>MKTAASPQHKVSTSEAKGGGGARKPFFSNVATQSKEDELQARMKVGRPGDRYELEADRVADQVVDGKRAGVGLAAGVTPLAQRVAEEGEPEEELQAKAVEEEPVQNKSLEEKEVQAKAEEEPEKVQAKAEEKEEVQAREEKDEEVQAKGEQPDEEQAQAKEEDEELQARSTGGGASPSTEVARQIRAAHGGGNPLPGPVREKMEAQFGAPLDGVRIHTDAPAVLLAQSLKAQAFTRGNDIFFNEGKFAPDSRSGQHLLAHELTHTIQQGAVQPESEAADKDVVSLSPAEDADSYEVRPEIVEAIRLARGEIGKVNAKKSGADGKRIGWERLREYFSTAFGGPVVSEQVIDKITTIEKTDENGKKTRMDALPSWCGIFTWWAMKKAGLPIPNWKLGAPALDALKLRPAGELPRKGDIAIDVLPNNHFAMVTGLESRKDAEGKPQKLTRVATINGNTAGEDNLGGQVQERWHELEHWNHFLDPVGKLNLPPAPMVTVGREPTEIAEAGAEAAPPAEAKKEAPPAEDRGPTVDSVDLESEVPPPPGDLMGEALPEPDLSLPPPADTGPAEQLAVVEKADLSGSSDEATTKFIDASPSAMAVTQPELGPSIDGKMKSEQQEIVDNPPVLEAKTAGSVDVPLAGAEQIPIPGDAELGDGVSGPDPGDLQTVSEGSPQPFRGNAEREKELEEEDSGSFWDRFMNFLRKFVKGIRTTDDSIDTSAGDRPSVSLAGEADPGRMDTPREEATTAMKDQRDAQVTAFRNNPGQANIQPRMLDEQRPVAVSPEAAATIDPQADDNVAAYAAAPLPQDVRDNADARIAKTLTPNLAEARSQTVDAATTRDTDKDREIDTAQEAAAQLNADTDAAQRKLVIDNRGKVAKLQGDGIGEAYEHVNAFNKDAAGEQGKARKEIGEHVKSEEGKAKSELEQGEKDAEKEKVEGERQAAEKKKELEKAQENDSWWDRVKNAIKKAVKVITDAIDKVFTAVRNAVKKIIEKVKNAAIKLINDARNWVVDKLDRFRDWAKDKVNTYLKDTFPGLAKRINDGIDSVTDAAIDGVNTVADAAIEGITKLADALAAALDKILSTFQTALKTAVRVAGAVLQGDFAEALRAAIEGACEIAGVDSKPVFDFFDRAGKAIMSILEDPVGFIKKLFGAVGDGLGNFFKHIKKHLIDGVIGWLTGALSEVNLTGPFEFSPRGILSIVLQVLGLTYANIKARVIKKVPAVAPVFDLVEKGYELLLKVIDEGPGALWEEIKTQLSNLKETVMAAIRNWLIVTAIKEGIVWLLSLTNPASAIVKAIKLVFDLVMFLIERYQQIKDFILSVYEAVAEVAAGNFAKVTEAVENALARSVPVLISLFASVLGLGNIAKQVKSVITTITKPINKAIDWVVDKAVAIAKKVVAKVKSGAKKVKEKAKETVQKIINWWKTKSGFKDDSGESHTLSYKGQKKSAKLYVASSNPLQIDVFLKQRQKEAKAGSPELTLVTQAQSYYTTNVVPAEQALIAADTGSSTAKKTKGVEDNKKLADALQQHLDHMGTTYLRHMFGSGAKDFPPPKLPVMADNVKARSFSADYIVNAPGYKYPVHTGTSSTAHKGNLQGWTMIPKPLRENQTYVRMHLLPHKLGGDAVDSNLTPANGPKYNIPFGSSVERTAKQKAVEGPPAQIEPIWYSFTIGYHPMAGGGGESPWPNLLKAEWGTYEKRNPADKEWVRKTTPAGQKSESPPYPTFTAVTPDINDADTTAGEIADAADIDRGFAVLILNLRDDLGGSFGTTQANFTRKMNDRYMNRATGDTRRGVENYEARLDKVKAAIKGGKLLLK</sequence>
<protein>
    <submittedName>
        <fullName evidence="4">DUF4157 domain-containing protein</fullName>
    </submittedName>
</protein>
<dbReference type="Pfam" id="PF13699">
    <property type="entry name" value="eCIS_core"/>
    <property type="match status" value="1"/>
</dbReference>
<comment type="caution">
    <text evidence="4">The sequence shown here is derived from an EMBL/GenBank/DDBJ whole genome shotgun (WGS) entry which is preliminary data.</text>
</comment>
<feature type="compositionally biased region" description="Polar residues" evidence="1">
    <location>
        <begin position="756"/>
        <end position="766"/>
    </location>
</feature>
<organism evidence="4 5">
    <name type="scientific">Pseudomonas schmalbachii</name>
    <dbReference type="NCBI Taxonomy" id="2816993"/>
    <lineage>
        <taxon>Bacteria</taxon>
        <taxon>Pseudomonadati</taxon>
        <taxon>Pseudomonadota</taxon>
        <taxon>Gammaproteobacteria</taxon>
        <taxon>Pseudomonadales</taxon>
        <taxon>Pseudomonadaceae</taxon>
        <taxon>Pseudomonas</taxon>
    </lineage>
</organism>
<feature type="compositionally biased region" description="Acidic residues" evidence="1">
    <location>
        <begin position="152"/>
        <end position="165"/>
    </location>
</feature>
<feature type="domain" description="eCIS core" evidence="3">
    <location>
        <begin position="194"/>
        <end position="269"/>
    </location>
</feature>
<feature type="domain" description="Senescence" evidence="2">
    <location>
        <begin position="940"/>
        <end position="1074"/>
    </location>
</feature>
<dbReference type="RefSeq" id="WP_208312611.1">
    <property type="nucleotide sequence ID" value="NZ_JAELYA010000002.1"/>
</dbReference>
<feature type="compositionally biased region" description="Low complexity" evidence="1">
    <location>
        <begin position="504"/>
        <end position="513"/>
    </location>
</feature>
<feature type="compositionally biased region" description="Basic and acidic residues" evidence="1">
    <location>
        <begin position="731"/>
        <end position="751"/>
    </location>
</feature>
<dbReference type="InterPro" id="IPR016024">
    <property type="entry name" value="ARM-type_fold"/>
</dbReference>
<feature type="region of interest" description="Disordered" evidence="1">
    <location>
        <begin position="73"/>
        <end position="181"/>
    </location>
</feature>
<dbReference type="InterPro" id="IPR009686">
    <property type="entry name" value="Senescence/spartin_C"/>
</dbReference>
<feature type="region of interest" description="Disordered" evidence="1">
    <location>
        <begin position="708"/>
        <end position="782"/>
    </location>
</feature>
<feature type="region of interest" description="Disordered" evidence="1">
    <location>
        <begin position="504"/>
        <end position="566"/>
    </location>
</feature>
<feature type="compositionally biased region" description="Basic and acidic residues" evidence="1">
    <location>
        <begin position="514"/>
        <end position="527"/>
    </location>
</feature>
<dbReference type="Proteomes" id="UP000669060">
    <property type="component" value="Unassembled WGS sequence"/>
</dbReference>
<proteinExistence type="predicted"/>
<feature type="region of interest" description="Disordered" evidence="1">
    <location>
        <begin position="641"/>
        <end position="691"/>
    </location>
</feature>
<dbReference type="EMBL" id="JAELYA010000002">
    <property type="protein sequence ID" value="MBO3274758.1"/>
    <property type="molecule type" value="Genomic_DNA"/>
</dbReference>
<evidence type="ECO:0000313" key="4">
    <source>
        <dbReference type="EMBL" id="MBO3274758.1"/>
    </source>
</evidence>
<feature type="compositionally biased region" description="Basic and acidic residues" evidence="1">
    <location>
        <begin position="108"/>
        <end position="151"/>
    </location>
</feature>
<dbReference type="InterPro" id="IPR025295">
    <property type="entry name" value="eCIS_core_dom"/>
</dbReference>
<feature type="region of interest" description="Disordered" evidence="1">
    <location>
        <begin position="1699"/>
        <end position="1720"/>
    </location>
</feature>
<keyword evidence="5" id="KW-1185">Reference proteome</keyword>
<accession>A0ABS3TM82</accession>
<evidence type="ECO:0000259" key="3">
    <source>
        <dbReference type="Pfam" id="PF13699"/>
    </source>
</evidence>
<evidence type="ECO:0000259" key="2">
    <source>
        <dbReference type="Pfam" id="PF06911"/>
    </source>
</evidence>
<evidence type="ECO:0000313" key="5">
    <source>
        <dbReference type="Proteomes" id="UP000669060"/>
    </source>
</evidence>
<feature type="region of interest" description="Disordered" evidence="1">
    <location>
        <begin position="897"/>
        <end position="952"/>
    </location>
</feature>
<evidence type="ECO:0000256" key="1">
    <source>
        <dbReference type="SAM" id="MobiDB-lite"/>
    </source>
</evidence>
<feature type="region of interest" description="Disordered" evidence="1">
    <location>
        <begin position="1"/>
        <end position="52"/>
    </location>
</feature>
<reference evidence="4 5" key="1">
    <citation type="submission" date="2020-12" db="EMBL/GenBank/DDBJ databases">
        <title>Pseudomonas schmalbachii sp. nov. isolated from millipede gut.</title>
        <authorList>
            <person name="Shelomi M."/>
        </authorList>
    </citation>
    <scope>NUCLEOTIDE SEQUENCE [LARGE SCALE GENOMIC DNA]</scope>
    <source>
        <strain evidence="4 5">Milli4</strain>
    </source>
</reference>
<feature type="compositionally biased region" description="Basic and acidic residues" evidence="1">
    <location>
        <begin position="901"/>
        <end position="952"/>
    </location>
</feature>
<gene>
    <name evidence="4" type="ORF">JFY56_05950</name>
</gene>
<feature type="compositionally biased region" description="Polar residues" evidence="1">
    <location>
        <begin position="1"/>
        <end position="15"/>
    </location>
</feature>
<dbReference type="Pfam" id="PF06911">
    <property type="entry name" value="Senescence"/>
    <property type="match status" value="1"/>
</dbReference>
<feature type="region of interest" description="Disordered" evidence="1">
    <location>
        <begin position="270"/>
        <end position="290"/>
    </location>
</feature>
<name>A0ABS3TM82_9PSED</name>